<dbReference type="GO" id="GO:0016787">
    <property type="term" value="F:hydrolase activity"/>
    <property type="evidence" value="ECO:0007669"/>
    <property type="project" value="UniProtKB-KW"/>
</dbReference>
<keyword evidence="2" id="KW-0378">Hydrolase</keyword>
<dbReference type="Gene3D" id="1.10.30.50">
    <property type="match status" value="1"/>
</dbReference>
<dbReference type="CDD" id="cd00085">
    <property type="entry name" value="HNHc"/>
    <property type="match status" value="1"/>
</dbReference>
<evidence type="ECO:0000259" key="1">
    <source>
        <dbReference type="SMART" id="SM00507"/>
    </source>
</evidence>
<organism evidence="2 3">
    <name type="scientific">Salinibacter ruber</name>
    <dbReference type="NCBI Taxonomy" id="146919"/>
    <lineage>
        <taxon>Bacteria</taxon>
        <taxon>Pseudomonadati</taxon>
        <taxon>Rhodothermota</taxon>
        <taxon>Rhodothermia</taxon>
        <taxon>Rhodothermales</taxon>
        <taxon>Salinibacteraceae</taxon>
        <taxon>Salinibacter</taxon>
    </lineage>
</organism>
<dbReference type="InterPro" id="IPR058712">
    <property type="entry name" value="SRA_ScoMcrA"/>
</dbReference>
<sequence>MLNFESSPSFKPGRVYNRREDLHRHYGGQRQGGISTPADYDLIFLFTSAAGQEYGYRDEFRPDGTFWYVGEGQEGHMEMTRGNRAIRDHRADGKALHLFEGLGEGLVRHLGQAACLSHHREDRPDVHGNMRSAIVFELAVEPTNGRDTDSARKPTGDYKESSRKWWTRTQEELRALAVQPFPTSASEEEIRKAAYRRSKAVKIYVKKRADGVCEGCGNDAPFHTTAGRPYLEAHHVHRVSDAGPDHPRWVIALCPNCHRRVHHGQDGEQYNERLASELDEIELS</sequence>
<proteinExistence type="predicted"/>
<dbReference type="SMART" id="SM00507">
    <property type="entry name" value="HNHc"/>
    <property type="match status" value="1"/>
</dbReference>
<evidence type="ECO:0000313" key="3">
    <source>
        <dbReference type="Proteomes" id="UP001155034"/>
    </source>
</evidence>
<dbReference type="Pfam" id="PF01844">
    <property type="entry name" value="HNH"/>
    <property type="match status" value="1"/>
</dbReference>
<name>A0A9X2U4J9_9BACT</name>
<dbReference type="GO" id="GO:0008270">
    <property type="term" value="F:zinc ion binding"/>
    <property type="evidence" value="ECO:0007669"/>
    <property type="project" value="InterPro"/>
</dbReference>
<dbReference type="RefSeq" id="WP_259039482.1">
    <property type="nucleotide sequence ID" value="NZ_JANTYX010000012.1"/>
</dbReference>
<protein>
    <submittedName>
        <fullName evidence="2">5-methylcytosine-specific restriction protein A</fullName>
        <ecNumber evidence="2">3.1.21.-</ecNumber>
    </submittedName>
</protein>
<accession>A0A9X2U4J9</accession>
<dbReference type="AlphaFoldDB" id="A0A9X2U4J9"/>
<evidence type="ECO:0000313" key="2">
    <source>
        <dbReference type="EMBL" id="MCS3866686.1"/>
    </source>
</evidence>
<dbReference type="GO" id="GO:0003676">
    <property type="term" value="F:nucleic acid binding"/>
    <property type="evidence" value="ECO:0007669"/>
    <property type="project" value="InterPro"/>
</dbReference>
<gene>
    <name evidence="2" type="ORF">GGP82_003266</name>
</gene>
<comment type="caution">
    <text evidence="2">The sequence shown here is derived from an EMBL/GenBank/DDBJ whole genome shotgun (WGS) entry which is preliminary data.</text>
</comment>
<dbReference type="InterPro" id="IPR002711">
    <property type="entry name" value="HNH"/>
</dbReference>
<dbReference type="EC" id="3.1.21.-" evidence="2"/>
<dbReference type="EMBL" id="JANTYZ010000018">
    <property type="protein sequence ID" value="MCS3866686.1"/>
    <property type="molecule type" value="Genomic_DNA"/>
</dbReference>
<dbReference type="Pfam" id="PF26348">
    <property type="entry name" value="SRA_ScoMcrA"/>
    <property type="match status" value="1"/>
</dbReference>
<dbReference type="Proteomes" id="UP001155034">
    <property type="component" value="Unassembled WGS sequence"/>
</dbReference>
<feature type="domain" description="HNH nuclease" evidence="1">
    <location>
        <begin position="200"/>
        <end position="259"/>
    </location>
</feature>
<dbReference type="GO" id="GO:0004519">
    <property type="term" value="F:endonuclease activity"/>
    <property type="evidence" value="ECO:0007669"/>
    <property type="project" value="InterPro"/>
</dbReference>
<reference evidence="2" key="1">
    <citation type="submission" date="2022-08" db="EMBL/GenBank/DDBJ databases">
        <title>Genomic Encyclopedia of Type Strains, Phase V (KMG-V): Genome sequencing to study the core and pangenomes of soil and plant-associated prokaryotes.</title>
        <authorList>
            <person name="Whitman W."/>
        </authorList>
    </citation>
    <scope>NUCLEOTIDE SEQUENCE</scope>
    <source>
        <strain evidence="2">SP2016B</strain>
    </source>
</reference>
<dbReference type="InterPro" id="IPR003615">
    <property type="entry name" value="HNH_nuc"/>
</dbReference>